<comment type="caution">
    <text evidence="2">The sequence shown here is derived from an EMBL/GenBank/DDBJ whole genome shotgun (WGS) entry which is preliminary data.</text>
</comment>
<keyword evidence="1" id="KW-0732">Signal</keyword>
<organism evidence="2 3">
    <name type="scientific">Enterovibrio gelatinilyticus</name>
    <dbReference type="NCBI Taxonomy" id="2899819"/>
    <lineage>
        <taxon>Bacteria</taxon>
        <taxon>Pseudomonadati</taxon>
        <taxon>Pseudomonadota</taxon>
        <taxon>Gammaproteobacteria</taxon>
        <taxon>Vibrionales</taxon>
        <taxon>Vibrionaceae</taxon>
        <taxon>Enterovibrio</taxon>
    </lineage>
</organism>
<keyword evidence="3" id="KW-1185">Reference proteome</keyword>
<evidence type="ECO:0000313" key="2">
    <source>
        <dbReference type="EMBL" id="MDD1792550.1"/>
    </source>
</evidence>
<feature type="signal peptide" evidence="1">
    <location>
        <begin position="1"/>
        <end position="17"/>
    </location>
</feature>
<proteinExistence type="predicted"/>
<evidence type="ECO:0000313" key="3">
    <source>
        <dbReference type="Proteomes" id="UP001149400"/>
    </source>
</evidence>
<protein>
    <recommendedName>
        <fullName evidence="4">Cytochrome C</fullName>
    </recommendedName>
</protein>
<accession>A0ABT5QY65</accession>
<sequence>MFRLSFVALFLSFNTHAQQLSDCDAAANVMKEAAPLLMKAASMYSSNSSYQDVAQWRTKHLNPEINRLNQLFSSDPYPKTGLHTPVFTDVNANFLGRIPMMAQGIQAALRHGDKFKDDISFNWSEAKQAGTRFAQECPEQAKAF</sequence>
<evidence type="ECO:0000256" key="1">
    <source>
        <dbReference type="SAM" id="SignalP"/>
    </source>
</evidence>
<dbReference type="Proteomes" id="UP001149400">
    <property type="component" value="Unassembled WGS sequence"/>
</dbReference>
<name>A0ABT5QY65_9GAMM</name>
<gene>
    <name evidence="2" type="ORF">LRP50_05335</name>
</gene>
<dbReference type="EMBL" id="JAJUBC010000004">
    <property type="protein sequence ID" value="MDD1792550.1"/>
    <property type="molecule type" value="Genomic_DNA"/>
</dbReference>
<feature type="chain" id="PRO_5046941262" description="Cytochrome C" evidence="1">
    <location>
        <begin position="18"/>
        <end position="144"/>
    </location>
</feature>
<dbReference type="RefSeq" id="WP_274163448.1">
    <property type="nucleotide sequence ID" value="NZ_JAJUBC010000004.1"/>
</dbReference>
<evidence type="ECO:0008006" key="4">
    <source>
        <dbReference type="Google" id="ProtNLM"/>
    </source>
</evidence>
<reference evidence="2" key="1">
    <citation type="submission" date="2021-12" db="EMBL/GenBank/DDBJ databases">
        <title>Enterovibrio ZSDZ35 sp. nov. and Enterovibrio ZSDZ42 sp. nov., isolated from coastal seawater in Qingdao.</title>
        <authorList>
            <person name="Zhang P."/>
        </authorList>
    </citation>
    <scope>NUCLEOTIDE SEQUENCE</scope>
    <source>
        <strain evidence="2">ZSDZ42</strain>
    </source>
</reference>